<keyword evidence="3 4" id="KW-0408">Iron</keyword>
<keyword evidence="7" id="KW-1185">Reference proteome</keyword>
<name>A0ABX1E3B0_9PROT</name>
<keyword evidence="1 4" id="KW-0349">Heme</keyword>
<dbReference type="PROSITE" id="PS51007">
    <property type="entry name" value="CYTC"/>
    <property type="match status" value="1"/>
</dbReference>
<evidence type="ECO:0000256" key="4">
    <source>
        <dbReference type="PROSITE-ProRule" id="PRU00433"/>
    </source>
</evidence>
<dbReference type="InterPro" id="IPR009056">
    <property type="entry name" value="Cyt_c-like_dom"/>
</dbReference>
<dbReference type="EMBL" id="JAAVNE010000017">
    <property type="protein sequence ID" value="NKC31667.1"/>
    <property type="molecule type" value="Genomic_DNA"/>
</dbReference>
<dbReference type="InterPro" id="IPR036909">
    <property type="entry name" value="Cyt_c-like_dom_sf"/>
</dbReference>
<comment type="caution">
    <text evidence="6">The sequence shown here is derived from an EMBL/GenBank/DDBJ whole genome shotgun (WGS) entry which is preliminary data.</text>
</comment>
<sequence length="192" mass="21109">MPEIPTRWNRHVPHCVSRPLHALRRRIECFVNRLKNSRRVATRHDQTADSFLGFAALSSIRLWIRFVHAPRLTQRWPARRGRPRLPRIGRGTVMQRHLSRTILLLLLAPPPAALAAGTAAPPVAQACLGCHGPAGGGAGAVPAIAGRDAGELRALLHAFRSGERPATIMDRIMRGYDEAELGIMAEHFAGAR</sequence>
<reference evidence="6 7" key="1">
    <citation type="submission" date="2020-03" db="EMBL/GenBank/DDBJ databases">
        <title>Roseomonas selenitidurans sp. nov. isolated from urban soil.</title>
        <authorList>
            <person name="Liu H."/>
        </authorList>
    </citation>
    <scope>NUCLEOTIDE SEQUENCE [LARGE SCALE GENOMIC DNA]</scope>
    <source>
        <strain evidence="6 7">BU-1</strain>
    </source>
</reference>
<dbReference type="RefSeq" id="WP_168030913.1">
    <property type="nucleotide sequence ID" value="NZ_JAAVNE010000017.1"/>
</dbReference>
<keyword evidence="2 4" id="KW-0479">Metal-binding</keyword>
<evidence type="ECO:0000259" key="5">
    <source>
        <dbReference type="PROSITE" id="PS51007"/>
    </source>
</evidence>
<evidence type="ECO:0000313" key="7">
    <source>
        <dbReference type="Proteomes" id="UP000787635"/>
    </source>
</evidence>
<dbReference type="Proteomes" id="UP000787635">
    <property type="component" value="Unassembled WGS sequence"/>
</dbReference>
<protein>
    <recommendedName>
        <fullName evidence="5">Cytochrome c domain-containing protein</fullName>
    </recommendedName>
</protein>
<evidence type="ECO:0000313" key="6">
    <source>
        <dbReference type="EMBL" id="NKC31667.1"/>
    </source>
</evidence>
<feature type="domain" description="Cytochrome c" evidence="5">
    <location>
        <begin position="112"/>
        <end position="192"/>
    </location>
</feature>
<accession>A0ABX1E3B0</accession>
<dbReference type="Gene3D" id="1.10.760.10">
    <property type="entry name" value="Cytochrome c-like domain"/>
    <property type="match status" value="1"/>
</dbReference>
<proteinExistence type="predicted"/>
<dbReference type="SUPFAM" id="SSF46626">
    <property type="entry name" value="Cytochrome c"/>
    <property type="match status" value="1"/>
</dbReference>
<evidence type="ECO:0000256" key="1">
    <source>
        <dbReference type="ARBA" id="ARBA00022617"/>
    </source>
</evidence>
<organism evidence="6 7">
    <name type="scientific">Falsiroseomonas selenitidurans</name>
    <dbReference type="NCBI Taxonomy" id="2716335"/>
    <lineage>
        <taxon>Bacteria</taxon>
        <taxon>Pseudomonadati</taxon>
        <taxon>Pseudomonadota</taxon>
        <taxon>Alphaproteobacteria</taxon>
        <taxon>Acetobacterales</taxon>
        <taxon>Roseomonadaceae</taxon>
        <taxon>Falsiroseomonas</taxon>
    </lineage>
</organism>
<evidence type="ECO:0000256" key="3">
    <source>
        <dbReference type="ARBA" id="ARBA00023004"/>
    </source>
</evidence>
<gene>
    <name evidence="6" type="ORF">HEQ75_12440</name>
</gene>
<evidence type="ECO:0000256" key="2">
    <source>
        <dbReference type="ARBA" id="ARBA00022723"/>
    </source>
</evidence>